<gene>
    <name evidence="10" type="ORF">KP79_PYT11936</name>
</gene>
<evidence type="ECO:0000313" key="11">
    <source>
        <dbReference type="Proteomes" id="UP000242188"/>
    </source>
</evidence>
<dbReference type="OrthoDB" id="2121828at2759"/>
<dbReference type="InterPro" id="IPR045087">
    <property type="entry name" value="Cu-oxidase_fam"/>
</dbReference>
<evidence type="ECO:0000256" key="3">
    <source>
        <dbReference type="ARBA" id="ARBA00023002"/>
    </source>
</evidence>
<evidence type="ECO:0000256" key="6">
    <source>
        <dbReference type="SAM" id="SignalP"/>
    </source>
</evidence>
<keyword evidence="5" id="KW-0812">Transmembrane</keyword>
<dbReference type="EMBL" id="NEDP02005296">
    <property type="protein sequence ID" value="OWF42342.1"/>
    <property type="molecule type" value="Genomic_DNA"/>
</dbReference>
<keyword evidence="11" id="KW-1185">Reference proteome</keyword>
<evidence type="ECO:0000256" key="4">
    <source>
        <dbReference type="ARBA" id="ARBA00023008"/>
    </source>
</evidence>
<keyword evidence="5" id="KW-1133">Transmembrane helix</keyword>
<dbReference type="InterPro" id="IPR002355">
    <property type="entry name" value="Cu_oxidase_Cu_BS"/>
</dbReference>
<dbReference type="PROSITE" id="PS00079">
    <property type="entry name" value="MULTICOPPER_OXIDASE1"/>
    <property type="match status" value="1"/>
</dbReference>
<dbReference type="CDD" id="cd13884">
    <property type="entry name" value="CuRO_2_tcLCC_insect_like"/>
    <property type="match status" value="1"/>
</dbReference>
<dbReference type="InterPro" id="IPR008972">
    <property type="entry name" value="Cupredoxin"/>
</dbReference>
<dbReference type="FunFam" id="2.60.40.420:FF:000045">
    <property type="entry name" value="Laccase 2"/>
    <property type="match status" value="1"/>
</dbReference>
<evidence type="ECO:0000259" key="8">
    <source>
        <dbReference type="Pfam" id="PF07731"/>
    </source>
</evidence>
<keyword evidence="5" id="KW-0472">Membrane</keyword>
<dbReference type="AlphaFoldDB" id="A0A210Q0T9"/>
<dbReference type="InterPro" id="IPR033138">
    <property type="entry name" value="Cu_oxidase_CS"/>
</dbReference>
<proteinExistence type="inferred from homology"/>
<dbReference type="Pfam" id="PF07731">
    <property type="entry name" value="Cu-oxidase_2"/>
    <property type="match status" value="1"/>
</dbReference>
<evidence type="ECO:0000256" key="2">
    <source>
        <dbReference type="ARBA" id="ARBA00022723"/>
    </source>
</evidence>
<comment type="caution">
    <text evidence="10">The sequence shown here is derived from an EMBL/GenBank/DDBJ whole genome shotgun (WGS) entry which is preliminary data.</text>
</comment>
<comment type="similarity">
    <text evidence="1">Belongs to the multicopper oxidase family.</text>
</comment>
<feature type="domain" description="Plastocyanin-like" evidence="8">
    <location>
        <begin position="472"/>
        <end position="625"/>
    </location>
</feature>
<dbReference type="SUPFAM" id="SSF49503">
    <property type="entry name" value="Cupredoxins"/>
    <property type="match status" value="3"/>
</dbReference>
<feature type="signal peptide" evidence="6">
    <location>
        <begin position="1"/>
        <end position="23"/>
    </location>
</feature>
<keyword evidence="2" id="KW-0479">Metal-binding</keyword>
<name>A0A210Q0T9_MIZYE</name>
<evidence type="ECO:0000259" key="7">
    <source>
        <dbReference type="Pfam" id="PF00394"/>
    </source>
</evidence>
<protein>
    <submittedName>
        <fullName evidence="10">Laccase-5</fullName>
    </submittedName>
</protein>
<organism evidence="10 11">
    <name type="scientific">Mizuhopecten yessoensis</name>
    <name type="common">Japanese scallop</name>
    <name type="synonym">Patinopecten yessoensis</name>
    <dbReference type="NCBI Taxonomy" id="6573"/>
    <lineage>
        <taxon>Eukaryota</taxon>
        <taxon>Metazoa</taxon>
        <taxon>Spiralia</taxon>
        <taxon>Lophotrochozoa</taxon>
        <taxon>Mollusca</taxon>
        <taxon>Bivalvia</taxon>
        <taxon>Autobranchia</taxon>
        <taxon>Pteriomorphia</taxon>
        <taxon>Pectinida</taxon>
        <taxon>Pectinoidea</taxon>
        <taxon>Pectinidae</taxon>
        <taxon>Mizuhopecten</taxon>
    </lineage>
</organism>
<dbReference type="InterPro" id="IPR001117">
    <property type="entry name" value="Cu-oxidase_2nd"/>
</dbReference>
<dbReference type="Gene3D" id="2.60.40.420">
    <property type="entry name" value="Cupredoxins - blue copper proteins"/>
    <property type="match status" value="3"/>
</dbReference>
<dbReference type="GO" id="GO:0005886">
    <property type="term" value="C:plasma membrane"/>
    <property type="evidence" value="ECO:0007669"/>
    <property type="project" value="TreeGrafter"/>
</dbReference>
<feature type="domain" description="Plastocyanin-like" evidence="7">
    <location>
        <begin position="246"/>
        <end position="367"/>
    </location>
</feature>
<dbReference type="PANTHER" id="PTHR11709:SF394">
    <property type="entry name" value="FI03373P-RELATED"/>
    <property type="match status" value="1"/>
</dbReference>
<evidence type="ECO:0000256" key="5">
    <source>
        <dbReference type="SAM" id="Phobius"/>
    </source>
</evidence>
<dbReference type="PROSITE" id="PS00080">
    <property type="entry name" value="MULTICOPPER_OXIDASE2"/>
    <property type="match status" value="1"/>
</dbReference>
<feature type="transmembrane region" description="Helical" evidence="5">
    <location>
        <begin position="683"/>
        <end position="703"/>
    </location>
</feature>
<dbReference type="Proteomes" id="UP000242188">
    <property type="component" value="Unassembled WGS sequence"/>
</dbReference>
<feature type="chain" id="PRO_5012148693" evidence="6">
    <location>
        <begin position="24"/>
        <end position="736"/>
    </location>
</feature>
<dbReference type="Pfam" id="PF07732">
    <property type="entry name" value="Cu-oxidase_3"/>
    <property type="match status" value="1"/>
</dbReference>
<evidence type="ECO:0000259" key="9">
    <source>
        <dbReference type="Pfam" id="PF07732"/>
    </source>
</evidence>
<dbReference type="GO" id="GO:0006826">
    <property type="term" value="P:iron ion transport"/>
    <property type="evidence" value="ECO:0007669"/>
    <property type="project" value="TreeGrafter"/>
</dbReference>
<keyword evidence="4" id="KW-0186">Copper</keyword>
<keyword evidence="6" id="KW-0732">Signal</keyword>
<dbReference type="Pfam" id="PF00394">
    <property type="entry name" value="Cu-oxidase"/>
    <property type="match status" value="1"/>
</dbReference>
<keyword evidence="3" id="KW-0560">Oxidoreductase</keyword>
<evidence type="ECO:0000256" key="1">
    <source>
        <dbReference type="ARBA" id="ARBA00010609"/>
    </source>
</evidence>
<reference evidence="10 11" key="1">
    <citation type="journal article" date="2017" name="Nat. Ecol. Evol.">
        <title>Scallop genome provides insights into evolution of bilaterian karyotype and development.</title>
        <authorList>
            <person name="Wang S."/>
            <person name="Zhang J."/>
            <person name="Jiao W."/>
            <person name="Li J."/>
            <person name="Xun X."/>
            <person name="Sun Y."/>
            <person name="Guo X."/>
            <person name="Huan P."/>
            <person name="Dong B."/>
            <person name="Zhang L."/>
            <person name="Hu X."/>
            <person name="Sun X."/>
            <person name="Wang J."/>
            <person name="Zhao C."/>
            <person name="Wang Y."/>
            <person name="Wang D."/>
            <person name="Huang X."/>
            <person name="Wang R."/>
            <person name="Lv J."/>
            <person name="Li Y."/>
            <person name="Zhang Z."/>
            <person name="Liu B."/>
            <person name="Lu W."/>
            <person name="Hui Y."/>
            <person name="Liang J."/>
            <person name="Zhou Z."/>
            <person name="Hou R."/>
            <person name="Li X."/>
            <person name="Liu Y."/>
            <person name="Li H."/>
            <person name="Ning X."/>
            <person name="Lin Y."/>
            <person name="Zhao L."/>
            <person name="Xing Q."/>
            <person name="Dou J."/>
            <person name="Li Y."/>
            <person name="Mao J."/>
            <person name="Guo H."/>
            <person name="Dou H."/>
            <person name="Li T."/>
            <person name="Mu C."/>
            <person name="Jiang W."/>
            <person name="Fu Q."/>
            <person name="Fu X."/>
            <person name="Miao Y."/>
            <person name="Liu J."/>
            <person name="Yu Q."/>
            <person name="Li R."/>
            <person name="Liao H."/>
            <person name="Li X."/>
            <person name="Kong Y."/>
            <person name="Jiang Z."/>
            <person name="Chourrout D."/>
            <person name="Li R."/>
            <person name="Bao Z."/>
        </authorList>
    </citation>
    <scope>NUCLEOTIDE SEQUENCE [LARGE SCALE GENOMIC DNA]</scope>
    <source>
        <strain evidence="10 11">PY_sf001</strain>
    </source>
</reference>
<dbReference type="CDD" id="cd13905">
    <property type="entry name" value="CuRO_3_tcLLC2_insect_like"/>
    <property type="match status" value="1"/>
</dbReference>
<accession>A0A210Q0T9</accession>
<dbReference type="GO" id="GO:0005507">
    <property type="term" value="F:copper ion binding"/>
    <property type="evidence" value="ECO:0007669"/>
    <property type="project" value="InterPro"/>
</dbReference>
<sequence length="736" mass="82795">MGNERAFTELIFVLVISFGYVVCFECDKEATVCETTLVIQHKLTMMHEIHRKVYPYMGKLYKYDVSIPEQSVDVPMAEVITTDGWEDERLVTVVNSSLPGPPIIVYEGQTLKVKVINELHSDTVSIHWHGLPQYNSPWMDGVAYVSQCPVLPGQSFTYEFTAEPKGTYWYHSHVGSQRTKGLNGALIIRERKPTWNVPEHILTVQGWNHDWDSDMDHQKMVYGVFKNRTLLEASKSLDGTSFSRFKLTSALINGRGRVYLDMNANIHNNAPLEVFSVTQQMEYRFRVINVGGLYPFRVSVDDHNLTLIASDGYDFEAETAESFIISPGERYDFILHANQPIGNYWIRAESLESNNMHKAEAILRYDTAATTEPTSTKKQCTSTSECIVINCPFTFYPASDYTHCKRFDALKSNSNNDPAPSSNGDDGEFKEYFLNFAFPGTTVTPGSVNGHKFKLPQVSALTQPREIEETCDNVDCGEEKVCECMFTLPINHDDVVQFVLLNMGKGRGWAHPVHMHGYSFYVVKMGYASYNETTGKYISQNTDINCRGAGNQDESFCNDATWSDPNWLGGNLPGVELDNAPRKDTIVIPSGGYAVVRIKADNPGVWIMHCHIELHSTDGMAMLLNNSYGMYPPPPRGFPQCHGFPSAFRESQEINDKEISSPESGPDVRTGRNTEDEGYTMKMFWVTVAVLGVVMLLMMAYILHLRHEVKTLKTSKSTYQSTETLGVSVTNGAFKP</sequence>
<dbReference type="InterPro" id="IPR011707">
    <property type="entry name" value="Cu-oxidase-like_N"/>
</dbReference>
<feature type="domain" description="Plastocyanin-like" evidence="9">
    <location>
        <begin position="88"/>
        <end position="192"/>
    </location>
</feature>
<dbReference type="PANTHER" id="PTHR11709">
    <property type="entry name" value="MULTI-COPPER OXIDASE"/>
    <property type="match status" value="1"/>
</dbReference>
<dbReference type="GO" id="GO:0016491">
    <property type="term" value="F:oxidoreductase activity"/>
    <property type="evidence" value="ECO:0007669"/>
    <property type="project" value="UniProtKB-KW"/>
</dbReference>
<dbReference type="CDD" id="cd13858">
    <property type="entry name" value="CuRO_1_tcLCC2_insect_like"/>
    <property type="match status" value="1"/>
</dbReference>
<dbReference type="InterPro" id="IPR011706">
    <property type="entry name" value="Cu-oxidase_C"/>
</dbReference>
<evidence type="ECO:0000313" key="10">
    <source>
        <dbReference type="EMBL" id="OWF42342.1"/>
    </source>
</evidence>